<evidence type="ECO:0000256" key="5">
    <source>
        <dbReference type="ARBA" id="ARBA00023014"/>
    </source>
</evidence>
<keyword evidence="5 6" id="KW-0411">Iron-sulfur</keyword>
<evidence type="ECO:0000256" key="6">
    <source>
        <dbReference type="PIRNR" id="PIRNR000139"/>
    </source>
</evidence>
<reference evidence="9" key="1">
    <citation type="journal article" date="2010" name="Stand. Genomic Sci.">
        <title>Complete genome sequence of 'Thermobaculum terrenum' type strain (YNP1).</title>
        <authorList>
            <person name="Kiss H."/>
            <person name="Cleland D."/>
            <person name="Lapidus A."/>
            <person name="Lucas S."/>
            <person name="Glavina Del Rio T."/>
            <person name="Nolan M."/>
            <person name="Tice H."/>
            <person name="Han C."/>
            <person name="Goodwin L."/>
            <person name="Pitluck S."/>
            <person name="Liolios K."/>
            <person name="Ivanova N."/>
            <person name="Mavromatis K."/>
            <person name="Ovchinnikova G."/>
            <person name="Pati A."/>
            <person name="Chen A."/>
            <person name="Palaniappan K."/>
            <person name="Land M."/>
            <person name="Hauser L."/>
            <person name="Chang Y."/>
            <person name="Jeffries C."/>
            <person name="Lu M."/>
            <person name="Brettin T."/>
            <person name="Detter J."/>
            <person name="Goker M."/>
            <person name="Tindall B."/>
            <person name="Beck B."/>
            <person name="McDermott T."/>
            <person name="Woyke T."/>
            <person name="Bristow J."/>
            <person name="Eisen J."/>
            <person name="Markowitz V."/>
            <person name="Hugenholtz P."/>
            <person name="Kyrpides N."/>
            <person name="Klenk H."/>
            <person name="Cheng J."/>
        </authorList>
    </citation>
    <scope>NUCLEOTIDE SEQUENCE [LARGE SCALE GENOMIC DNA]</scope>
    <source>
        <strain evidence="9">ATCC BAA-798 / YNP1</strain>
    </source>
</reference>
<dbReference type="GO" id="GO:0019154">
    <property type="term" value="F:glycolate dehydrogenase activity"/>
    <property type="evidence" value="ECO:0007669"/>
    <property type="project" value="UniProtKB-EC"/>
</dbReference>
<keyword evidence="3" id="KW-0677">Repeat</keyword>
<dbReference type="HOGENOM" id="CLU_023081_0_1_0"/>
<comment type="catalytic activity">
    <reaction evidence="6">
        <text>(R)-lactate + A = pyruvate + AH2</text>
        <dbReference type="Rhea" id="RHEA:15089"/>
        <dbReference type="ChEBI" id="CHEBI:13193"/>
        <dbReference type="ChEBI" id="CHEBI:15361"/>
        <dbReference type="ChEBI" id="CHEBI:16004"/>
        <dbReference type="ChEBI" id="CHEBI:17499"/>
    </reaction>
</comment>
<dbReference type="InterPro" id="IPR017896">
    <property type="entry name" value="4Fe4S_Fe-S-bd"/>
</dbReference>
<keyword evidence="9" id="KW-1185">Reference proteome</keyword>
<dbReference type="InterPro" id="IPR017900">
    <property type="entry name" value="4Fe4S_Fe_S_CS"/>
</dbReference>
<evidence type="ECO:0000256" key="4">
    <source>
        <dbReference type="ARBA" id="ARBA00023004"/>
    </source>
</evidence>
<dbReference type="OrthoDB" id="9770306at2"/>
<dbReference type="InterPro" id="IPR009051">
    <property type="entry name" value="Helical_ferredxn"/>
</dbReference>
<protein>
    <recommendedName>
        <fullName evidence="6">Glycolate oxidase iron-sulfur subunit</fullName>
        <ecNumber evidence="6">1.1.99.14</ecNumber>
    </recommendedName>
</protein>
<accession>D1CDS8</accession>
<dbReference type="Pfam" id="PF13183">
    <property type="entry name" value="Fer4_8"/>
    <property type="match status" value="1"/>
</dbReference>
<dbReference type="PROSITE" id="PS00198">
    <property type="entry name" value="4FE4S_FER_1"/>
    <property type="match status" value="1"/>
</dbReference>
<dbReference type="GO" id="GO:0051539">
    <property type="term" value="F:4 iron, 4 sulfur cluster binding"/>
    <property type="evidence" value="ECO:0007669"/>
    <property type="project" value="UniProtKB-UniRule"/>
</dbReference>
<dbReference type="EC" id="1.1.99.14" evidence="6"/>
<keyword evidence="6" id="KW-0249">Electron transport</keyword>
<comment type="catalytic activity">
    <reaction evidence="6">
        <text>glycolate + A = glyoxylate + AH2</text>
        <dbReference type="Rhea" id="RHEA:21264"/>
        <dbReference type="ChEBI" id="CHEBI:13193"/>
        <dbReference type="ChEBI" id="CHEBI:17499"/>
        <dbReference type="ChEBI" id="CHEBI:29805"/>
        <dbReference type="ChEBI" id="CHEBI:36655"/>
        <dbReference type="EC" id="1.1.99.14"/>
    </reaction>
</comment>
<keyword evidence="6" id="KW-0813">Transport</keyword>
<keyword evidence="1 6" id="KW-0004">4Fe-4S</keyword>
<dbReference type="RefSeq" id="WP_012874119.1">
    <property type="nucleotide sequence ID" value="NC_013525.1"/>
</dbReference>
<evidence type="ECO:0000256" key="1">
    <source>
        <dbReference type="ARBA" id="ARBA00022485"/>
    </source>
</evidence>
<dbReference type="PANTHER" id="PTHR32479:SF17">
    <property type="entry name" value="GLYCOLATE OXIDASE IRON-SULFUR SUBUNIT"/>
    <property type="match status" value="1"/>
</dbReference>
<dbReference type="AlphaFoldDB" id="D1CDS8"/>
<proteinExistence type="predicted"/>
<dbReference type="STRING" id="525904.Tter_0162"/>
<evidence type="ECO:0000313" key="8">
    <source>
        <dbReference type="EMBL" id="ACZ41084.1"/>
    </source>
</evidence>
<evidence type="ECO:0000256" key="2">
    <source>
        <dbReference type="ARBA" id="ARBA00022723"/>
    </source>
</evidence>
<feature type="domain" description="4Fe-4S ferredoxin-type" evidence="7">
    <location>
        <begin position="25"/>
        <end position="55"/>
    </location>
</feature>
<evidence type="ECO:0000256" key="3">
    <source>
        <dbReference type="ARBA" id="ARBA00022737"/>
    </source>
</evidence>
<keyword evidence="4 6" id="KW-0408">Iron</keyword>
<dbReference type="Gene3D" id="1.10.1060.10">
    <property type="entry name" value="Alpha-helical ferredoxin"/>
    <property type="match status" value="1"/>
</dbReference>
<dbReference type="PIRSF" id="PIRSF000139">
    <property type="entry name" value="Glc_ox_4Fe-4S"/>
    <property type="match status" value="1"/>
</dbReference>
<sequence>MIRITDRSKGNLGNTTIKPAFDSHEPPSRELIDDCIHCGFCLPTCPTYLLWGEEMDSPRGRIYLMKAALNGDPLTDSMVLHWDLCLGCMACVTACPSGVKYDRLIEDTRYQVERRYPRALADRAFRKLIFEIFPHPNRLRAILPLLLFYRHSPLSKVLESRLLSKLIPSRLRNLLELAPEVDPSQFSYKYPEKIPAKGKRRAKVGLITGCVQRIFFSHVNRATINVLSAEGCEVYIPRSQGCCGALALHSGNKDAARDFARSLINAFEGLDLDYIVINAAGCGSTLKEYALLLQKDAIYRDRAKEFAGKIVDVSELLVKLGPVAKRHPLRIRVAYHDACHLRHAQGIRKEPRELLTSIPELELVEPPEADICCGSAGIYNLLNPEAARELGERKLKNISSTGAKYVASANPGCTLQISSIAQLHNQSFHIAHPVEYLEASILGKGIP</sequence>
<dbReference type="InterPro" id="IPR012257">
    <property type="entry name" value="Glc_ox_4Fe-4S"/>
</dbReference>
<comment type="function">
    <text evidence="6">Component of a complex that catalyzes the oxidation of glycolate to glyoxylate.</text>
</comment>
<dbReference type="GO" id="GO:0046872">
    <property type="term" value="F:metal ion binding"/>
    <property type="evidence" value="ECO:0007669"/>
    <property type="project" value="UniProtKB-UniRule"/>
</dbReference>
<organism evidence="8 9">
    <name type="scientific">Thermobaculum terrenum (strain ATCC BAA-798 / CCMEE 7001 / YNP1)</name>
    <dbReference type="NCBI Taxonomy" id="525904"/>
    <lineage>
        <taxon>Bacteria</taxon>
        <taxon>Bacillati</taxon>
        <taxon>Chloroflexota</taxon>
        <taxon>Chloroflexia</taxon>
        <taxon>Candidatus Thermobaculales</taxon>
        <taxon>Candidatus Thermobaculaceae</taxon>
        <taxon>Thermobaculum</taxon>
    </lineage>
</organism>
<dbReference type="SUPFAM" id="SSF54862">
    <property type="entry name" value="4Fe-4S ferredoxins"/>
    <property type="match status" value="1"/>
</dbReference>
<dbReference type="PROSITE" id="PS51379">
    <property type="entry name" value="4FE4S_FER_2"/>
    <property type="match status" value="2"/>
</dbReference>
<evidence type="ECO:0000259" key="7">
    <source>
        <dbReference type="PROSITE" id="PS51379"/>
    </source>
</evidence>
<dbReference type="Proteomes" id="UP000000323">
    <property type="component" value="Chromosome 1"/>
</dbReference>
<name>D1CDS8_THET1</name>
<evidence type="ECO:0000313" key="9">
    <source>
        <dbReference type="Proteomes" id="UP000000323"/>
    </source>
</evidence>
<dbReference type="InterPro" id="IPR004017">
    <property type="entry name" value="Cys_rich_dom"/>
</dbReference>
<dbReference type="Pfam" id="PF02754">
    <property type="entry name" value="CCG"/>
    <property type="match status" value="2"/>
</dbReference>
<feature type="domain" description="4Fe-4S ferredoxin-type" evidence="7">
    <location>
        <begin position="76"/>
        <end position="107"/>
    </location>
</feature>
<dbReference type="PANTHER" id="PTHR32479">
    <property type="entry name" value="GLYCOLATE OXIDASE IRON-SULFUR SUBUNIT"/>
    <property type="match status" value="1"/>
</dbReference>
<keyword evidence="2 6" id="KW-0479">Metal-binding</keyword>
<dbReference type="KEGG" id="ttr:Tter_0162"/>
<dbReference type="EMBL" id="CP001825">
    <property type="protein sequence ID" value="ACZ41084.1"/>
    <property type="molecule type" value="Genomic_DNA"/>
</dbReference>
<dbReference type="eggNOG" id="COG0247">
    <property type="taxonomic scope" value="Bacteria"/>
</dbReference>
<gene>
    <name evidence="8" type="ordered locus">Tter_0162</name>
</gene>
<comment type="cofactor">
    <cofactor evidence="6">
        <name>[4Fe-4S] cluster</name>
        <dbReference type="ChEBI" id="CHEBI:49883"/>
    </cofactor>
    <text evidence="6">Binds 2 [4Fe-4S] clusters.</text>
</comment>